<dbReference type="PANTHER" id="PTHR43566">
    <property type="entry name" value="CONSERVED PROTEIN"/>
    <property type="match status" value="1"/>
</dbReference>
<protein>
    <submittedName>
        <fullName evidence="3">ATPase</fullName>
    </submittedName>
</protein>
<dbReference type="InterPro" id="IPR027417">
    <property type="entry name" value="P-loop_NTPase"/>
</dbReference>
<dbReference type="AlphaFoldDB" id="A0A2H0WPI0"/>
<name>A0A2H0WPI0_9BACT</name>
<evidence type="ECO:0000313" key="4">
    <source>
        <dbReference type="Proteomes" id="UP000230033"/>
    </source>
</evidence>
<dbReference type="EMBL" id="PEZJ01000026">
    <property type="protein sequence ID" value="PIS13829.1"/>
    <property type="molecule type" value="Genomic_DNA"/>
</dbReference>
<evidence type="ECO:0000313" key="3">
    <source>
        <dbReference type="EMBL" id="PIS13829.1"/>
    </source>
</evidence>
<feature type="domain" description="AAA" evidence="1">
    <location>
        <begin position="21"/>
        <end position="145"/>
    </location>
</feature>
<dbReference type="SUPFAM" id="SSF52540">
    <property type="entry name" value="P-loop containing nucleoside triphosphate hydrolases"/>
    <property type="match status" value="1"/>
</dbReference>
<dbReference type="PANTHER" id="PTHR43566:SF1">
    <property type="entry name" value="AAA+ ATPASE DOMAIN-CONTAINING PROTEIN"/>
    <property type="match status" value="1"/>
</dbReference>
<dbReference type="InterPro" id="IPR036390">
    <property type="entry name" value="WH_DNA-bd_sf"/>
</dbReference>
<dbReference type="Gene3D" id="1.10.10.10">
    <property type="entry name" value="Winged helix-like DNA-binding domain superfamily/Winged helix DNA-binding domain"/>
    <property type="match status" value="1"/>
</dbReference>
<evidence type="ECO:0000259" key="2">
    <source>
        <dbReference type="Pfam" id="PF13635"/>
    </source>
</evidence>
<gene>
    <name evidence="3" type="ORF">COT65_02090</name>
</gene>
<dbReference type="InterPro" id="IPR041682">
    <property type="entry name" value="AAA_14"/>
</dbReference>
<sequence length="389" mass="44586">MQLIKREADKHLKSWLNLRNFKVLMILGARQVGKTTLIKSNLSGKKTKYLNLDIEVDKQSFLRSSSLTPQSAMSSFSNPEVLIIDEAQKLSETGRIVKGWYDSNLSVKFIMSGSSSLNLLNQSAENLTGRNIKLYLPPLLFSEVLYSQDWGISEENKKGIKFYKNQINTLVFNTMVFGSYPEAVTTSNKQEYLINLVSDYLLKDVLYSGLIKEPQLIRKLLSLLAYQSGSEVSVNELSNNLGISRITINRYLDLLERTFVIFRLPAFGNNPRKEIIKSQKIYFWDTGIRNALINEFNLDINRSDIGSLWENWIVSEFAKKIFLEGNIKKTYFWRTKIGSEVDLVVKDGSGKISAFEIKWKGNKVTKAFTSKYNVPVNLINRENFTDYLL</sequence>
<organism evidence="3 4">
    <name type="scientific">Candidatus Shapirobacteria bacterium CG09_land_8_20_14_0_10_47_13</name>
    <dbReference type="NCBI Taxonomy" id="1974481"/>
    <lineage>
        <taxon>Bacteria</taxon>
        <taxon>Candidatus Shapironibacteriota</taxon>
    </lineage>
</organism>
<dbReference type="InterPro" id="IPR036388">
    <property type="entry name" value="WH-like_DNA-bd_sf"/>
</dbReference>
<feature type="domain" description="DUF4143" evidence="2">
    <location>
        <begin position="203"/>
        <end position="359"/>
    </location>
</feature>
<evidence type="ECO:0000259" key="1">
    <source>
        <dbReference type="Pfam" id="PF13173"/>
    </source>
</evidence>
<dbReference type="Pfam" id="PF13635">
    <property type="entry name" value="DUF4143"/>
    <property type="match status" value="1"/>
</dbReference>
<dbReference type="Pfam" id="PF13173">
    <property type="entry name" value="AAA_14"/>
    <property type="match status" value="1"/>
</dbReference>
<accession>A0A2H0WPI0</accession>
<proteinExistence type="predicted"/>
<reference evidence="4" key="1">
    <citation type="submission" date="2017-09" db="EMBL/GenBank/DDBJ databases">
        <title>Depth-based differentiation of microbial function through sediment-hosted aquifers and enrichment of novel symbionts in the deep terrestrial subsurface.</title>
        <authorList>
            <person name="Probst A.J."/>
            <person name="Ladd B."/>
            <person name="Jarett J.K."/>
            <person name="Geller-Mcgrath D.E."/>
            <person name="Sieber C.M.K."/>
            <person name="Emerson J.B."/>
            <person name="Anantharaman K."/>
            <person name="Thomas B.C."/>
            <person name="Malmstrom R."/>
            <person name="Stieglmeier M."/>
            <person name="Klingl A."/>
            <person name="Woyke T."/>
            <person name="Ryan C.M."/>
            <person name="Banfield J.F."/>
        </authorList>
    </citation>
    <scope>NUCLEOTIDE SEQUENCE [LARGE SCALE GENOMIC DNA]</scope>
</reference>
<dbReference type="InterPro" id="IPR025420">
    <property type="entry name" value="DUF4143"/>
</dbReference>
<dbReference type="Gene3D" id="3.40.50.300">
    <property type="entry name" value="P-loop containing nucleotide triphosphate hydrolases"/>
    <property type="match status" value="1"/>
</dbReference>
<dbReference type="Proteomes" id="UP000230033">
    <property type="component" value="Unassembled WGS sequence"/>
</dbReference>
<dbReference type="SUPFAM" id="SSF46785">
    <property type="entry name" value="Winged helix' DNA-binding domain"/>
    <property type="match status" value="1"/>
</dbReference>
<comment type="caution">
    <text evidence="3">The sequence shown here is derived from an EMBL/GenBank/DDBJ whole genome shotgun (WGS) entry which is preliminary data.</text>
</comment>